<keyword evidence="7" id="KW-0496">Mitochondrion</keyword>
<keyword evidence="3" id="KW-0808">Transferase</keyword>
<dbReference type="AlphaFoldDB" id="A0A427YAN7"/>
<evidence type="ECO:0000256" key="4">
    <source>
        <dbReference type="ARBA" id="ARBA00022787"/>
    </source>
</evidence>
<evidence type="ECO:0000256" key="13">
    <source>
        <dbReference type="SAM" id="MobiDB-lite"/>
    </source>
</evidence>
<name>A0A427YAN7_9TREE</name>
<dbReference type="GO" id="GO:0005743">
    <property type="term" value="C:mitochondrial inner membrane"/>
    <property type="evidence" value="ECO:0007669"/>
    <property type="project" value="UniProtKB-SubCell"/>
</dbReference>
<comment type="subcellular location">
    <subcellularLocation>
        <location evidence="1">Mitochondrion inner membrane</location>
        <topology evidence="1">Peripheral membrane protein</topology>
        <orientation evidence="1">Intermembrane side</orientation>
    </subcellularLocation>
    <subcellularLocation>
        <location evidence="10">Mitochondrion outer membrane</location>
        <topology evidence="10">Peripheral membrane protein</topology>
        <orientation evidence="10">Intermembrane side</orientation>
    </subcellularLocation>
</comment>
<feature type="region of interest" description="Disordered" evidence="13">
    <location>
        <begin position="297"/>
        <end position="320"/>
    </location>
</feature>
<keyword evidence="8" id="KW-0472">Membrane</keyword>
<dbReference type="GO" id="GO:0047184">
    <property type="term" value="F:1-acylglycerophosphocholine O-acyltransferase activity"/>
    <property type="evidence" value="ECO:0007669"/>
    <property type="project" value="TreeGrafter"/>
</dbReference>
<dbReference type="PANTHER" id="PTHR12497:SF0">
    <property type="entry name" value="TAFAZZIN"/>
    <property type="match status" value="1"/>
</dbReference>
<dbReference type="PANTHER" id="PTHR12497">
    <property type="entry name" value="TAZ PROTEIN TAFAZZIN"/>
    <property type="match status" value="1"/>
</dbReference>
<evidence type="ECO:0000256" key="2">
    <source>
        <dbReference type="ARBA" id="ARBA00010524"/>
    </source>
</evidence>
<dbReference type="CDD" id="cd07989">
    <property type="entry name" value="LPLAT_AGPAT-like"/>
    <property type="match status" value="1"/>
</dbReference>
<keyword evidence="5" id="KW-0999">Mitochondrion inner membrane</keyword>
<evidence type="ECO:0000313" key="15">
    <source>
        <dbReference type="EMBL" id="RSH88064.1"/>
    </source>
</evidence>
<dbReference type="Proteomes" id="UP000279236">
    <property type="component" value="Unassembled WGS sequence"/>
</dbReference>
<comment type="similarity">
    <text evidence="2 12">Belongs to the taffazin family.</text>
</comment>
<dbReference type="InterPro" id="IPR002123">
    <property type="entry name" value="Plipid/glycerol_acylTrfase"/>
</dbReference>
<keyword evidence="4" id="KW-1000">Mitochondrion outer membrane</keyword>
<dbReference type="STRING" id="105984.A0A427YAN7"/>
<dbReference type="OrthoDB" id="193467at2759"/>
<dbReference type="InterPro" id="IPR000872">
    <property type="entry name" value="Tafazzin"/>
</dbReference>
<evidence type="ECO:0000256" key="5">
    <source>
        <dbReference type="ARBA" id="ARBA00022792"/>
    </source>
</evidence>
<dbReference type="SMART" id="SM00563">
    <property type="entry name" value="PlsC"/>
    <property type="match status" value="1"/>
</dbReference>
<evidence type="ECO:0000256" key="11">
    <source>
        <dbReference type="ARBA" id="ARBA00047906"/>
    </source>
</evidence>
<evidence type="ECO:0000256" key="1">
    <source>
        <dbReference type="ARBA" id="ARBA00004137"/>
    </source>
</evidence>
<dbReference type="Pfam" id="PF01553">
    <property type="entry name" value="Acyltransferase"/>
    <property type="match status" value="1"/>
</dbReference>
<gene>
    <name evidence="15" type="ORF">EHS24_000591</name>
</gene>
<dbReference type="GO" id="GO:0007007">
    <property type="term" value="P:inner mitochondrial membrane organization"/>
    <property type="evidence" value="ECO:0007669"/>
    <property type="project" value="TreeGrafter"/>
</dbReference>
<evidence type="ECO:0000256" key="10">
    <source>
        <dbReference type="ARBA" id="ARBA00024323"/>
    </source>
</evidence>
<proteinExistence type="inferred from homology"/>
<dbReference type="GeneID" id="39585134"/>
<evidence type="ECO:0000256" key="9">
    <source>
        <dbReference type="ARBA" id="ARBA00023315"/>
    </source>
</evidence>
<evidence type="ECO:0000256" key="6">
    <source>
        <dbReference type="ARBA" id="ARBA00023098"/>
    </source>
</evidence>
<protein>
    <recommendedName>
        <fullName evidence="12">Tafazzin family protein</fullName>
    </recommendedName>
</protein>
<organism evidence="15 16">
    <name type="scientific">Apiotrichum porosum</name>
    <dbReference type="NCBI Taxonomy" id="105984"/>
    <lineage>
        <taxon>Eukaryota</taxon>
        <taxon>Fungi</taxon>
        <taxon>Dikarya</taxon>
        <taxon>Basidiomycota</taxon>
        <taxon>Agaricomycotina</taxon>
        <taxon>Tremellomycetes</taxon>
        <taxon>Trichosporonales</taxon>
        <taxon>Trichosporonaceae</taxon>
        <taxon>Apiotrichum</taxon>
    </lineage>
</organism>
<evidence type="ECO:0000259" key="14">
    <source>
        <dbReference type="SMART" id="SM00563"/>
    </source>
</evidence>
<keyword evidence="6" id="KW-0443">Lipid metabolism</keyword>
<dbReference type="RefSeq" id="XP_028480272.1">
    <property type="nucleotide sequence ID" value="XM_028616415.1"/>
</dbReference>
<accession>A0A427YAN7</accession>
<keyword evidence="9" id="KW-0012">Acyltransferase</keyword>
<evidence type="ECO:0000313" key="16">
    <source>
        <dbReference type="Proteomes" id="UP000279236"/>
    </source>
</evidence>
<evidence type="ECO:0000256" key="8">
    <source>
        <dbReference type="ARBA" id="ARBA00023136"/>
    </source>
</evidence>
<keyword evidence="16" id="KW-1185">Reference proteome</keyword>
<comment type="caution">
    <text evidence="15">The sequence shown here is derived from an EMBL/GenBank/DDBJ whole genome shotgun (WGS) entry which is preliminary data.</text>
</comment>
<evidence type="ECO:0000256" key="3">
    <source>
        <dbReference type="ARBA" id="ARBA00022679"/>
    </source>
</evidence>
<dbReference type="EMBL" id="RSCE01000001">
    <property type="protein sequence ID" value="RSH88064.1"/>
    <property type="molecule type" value="Genomic_DNA"/>
</dbReference>
<feature type="domain" description="Phospholipid/glycerol acyltransferase" evidence="14">
    <location>
        <begin position="80"/>
        <end position="216"/>
    </location>
</feature>
<dbReference type="PRINTS" id="PR00979">
    <property type="entry name" value="TAFAZZIN"/>
</dbReference>
<evidence type="ECO:0000256" key="7">
    <source>
        <dbReference type="ARBA" id="ARBA00023128"/>
    </source>
</evidence>
<dbReference type="GO" id="GO:0035965">
    <property type="term" value="P:cardiolipin acyl-chain remodeling"/>
    <property type="evidence" value="ECO:0007669"/>
    <property type="project" value="TreeGrafter"/>
</dbReference>
<comment type="catalytic activity">
    <reaction evidence="11">
        <text>1'-[1,2-diacyl-sn-glycero-3-phospho],3'-[1-acyl-sn-glycero-3-phospho]-glycerol + a 1,2-diacyl-sn-glycero-3-phosphocholine = a cardiolipin + a 1-acyl-sn-glycero-3-phosphocholine</text>
        <dbReference type="Rhea" id="RHEA:33731"/>
        <dbReference type="ChEBI" id="CHEBI:57643"/>
        <dbReference type="ChEBI" id="CHEBI:58168"/>
        <dbReference type="ChEBI" id="CHEBI:62237"/>
        <dbReference type="ChEBI" id="CHEBI:64743"/>
    </reaction>
    <physiologicalReaction direction="left-to-right" evidence="11">
        <dbReference type="Rhea" id="RHEA:33732"/>
    </physiologicalReaction>
    <physiologicalReaction direction="right-to-left" evidence="11">
        <dbReference type="Rhea" id="RHEA:33733"/>
    </physiologicalReaction>
</comment>
<dbReference type="SUPFAM" id="SSF69593">
    <property type="entry name" value="Glycerol-3-phosphate (1)-acyltransferase"/>
    <property type="match status" value="1"/>
</dbReference>
<reference evidence="15 16" key="1">
    <citation type="submission" date="2018-11" db="EMBL/GenBank/DDBJ databases">
        <title>Genome sequence of Apiotrichum porosum DSM 27194.</title>
        <authorList>
            <person name="Aliyu H."/>
            <person name="Gorte O."/>
            <person name="Ochsenreither K."/>
        </authorList>
    </citation>
    <scope>NUCLEOTIDE SEQUENCE [LARGE SCALE GENOMIC DNA]</scope>
    <source>
        <strain evidence="15 16">DSM 27194</strain>
    </source>
</reference>
<sequence length="320" mass="35139">MPPPPSSLASGITLSVVGLWCKAFLALTTRGYKVHGTEHLLKALENKPEMIAAAAAATREGKGKDVSVPGHLGSLPRRGIITVCNHNSVVDDPMMWSMLPLSTFMPFARPSHTCHNLRWTLGASDIMFTNPVMSKFFGWGQVIETVRGGGIYQPAVDTAIKRLEQGGHVHIFPEGKVNQEKPNPKGGLHRFKWGVGRILMDAQTMPEVIPIWISGFDQIMNERRTWPRGMLRTGANVSITVGAPITARVQPLVEAYHASKASGTDNHGPTATRIHIVHELQEAVRQLGDSVEEREGRFERREWSQSRANAHKTGVLESSA</sequence>
<evidence type="ECO:0000256" key="12">
    <source>
        <dbReference type="RuleBase" id="RU365062"/>
    </source>
</evidence>
<dbReference type="GO" id="GO:0005741">
    <property type="term" value="C:mitochondrial outer membrane"/>
    <property type="evidence" value="ECO:0007669"/>
    <property type="project" value="UniProtKB-SubCell"/>
</dbReference>